<comment type="caution">
    <text evidence="8">The sequence shown here is derived from an EMBL/GenBank/DDBJ whole genome shotgun (WGS) entry which is preliminary data.</text>
</comment>
<feature type="transmembrane region" description="Helical" evidence="7">
    <location>
        <begin position="51"/>
        <end position="70"/>
    </location>
</feature>
<dbReference type="InterPro" id="IPR019108">
    <property type="entry name" value="Caa3_assmbl_CtaG-rel"/>
</dbReference>
<feature type="transmembrane region" description="Helical" evidence="7">
    <location>
        <begin position="231"/>
        <end position="254"/>
    </location>
</feature>
<comment type="subcellular location">
    <subcellularLocation>
        <location evidence="1">Cell membrane</location>
        <topology evidence="1">Multi-pass membrane protein</topology>
    </subcellularLocation>
</comment>
<dbReference type="RefSeq" id="WP_345485054.1">
    <property type="nucleotide sequence ID" value="NZ_BAAAWU010000001.1"/>
</dbReference>
<evidence type="ECO:0000313" key="8">
    <source>
        <dbReference type="EMBL" id="MFB9557857.1"/>
    </source>
</evidence>
<keyword evidence="9" id="KW-1185">Reference proteome</keyword>
<accession>A0ABV5QWM5</accession>
<feature type="transmembrane region" description="Helical" evidence="7">
    <location>
        <begin position="20"/>
        <end position="39"/>
    </location>
</feature>
<proteinExistence type="predicted"/>
<organism evidence="8 9">
    <name type="scientific">Streptomyces roseoviridis</name>
    <dbReference type="NCBI Taxonomy" id="67361"/>
    <lineage>
        <taxon>Bacteria</taxon>
        <taxon>Bacillati</taxon>
        <taxon>Actinomycetota</taxon>
        <taxon>Actinomycetes</taxon>
        <taxon>Kitasatosporales</taxon>
        <taxon>Streptomycetaceae</taxon>
        <taxon>Streptomyces</taxon>
    </lineage>
</organism>
<keyword evidence="4 7" id="KW-1133">Transmembrane helix</keyword>
<feature type="transmembrane region" description="Helical" evidence="7">
    <location>
        <begin position="189"/>
        <end position="211"/>
    </location>
</feature>
<feature type="transmembrane region" description="Helical" evidence="7">
    <location>
        <begin position="82"/>
        <end position="102"/>
    </location>
</feature>
<keyword evidence="5 7" id="KW-0472">Membrane</keyword>
<evidence type="ECO:0000256" key="7">
    <source>
        <dbReference type="SAM" id="Phobius"/>
    </source>
</evidence>
<evidence type="ECO:0000256" key="2">
    <source>
        <dbReference type="ARBA" id="ARBA00022475"/>
    </source>
</evidence>
<reference evidence="8 9" key="1">
    <citation type="submission" date="2024-09" db="EMBL/GenBank/DDBJ databases">
        <authorList>
            <person name="Sun Q."/>
            <person name="Mori K."/>
        </authorList>
    </citation>
    <scope>NUCLEOTIDE SEQUENCE [LARGE SCALE GENOMIC DNA]</scope>
    <source>
        <strain evidence="8 9">JCM 4414</strain>
    </source>
</reference>
<name>A0ABV5QWM5_9ACTN</name>
<evidence type="ECO:0000256" key="6">
    <source>
        <dbReference type="SAM" id="MobiDB-lite"/>
    </source>
</evidence>
<protein>
    <submittedName>
        <fullName evidence="8">Cytochrome c oxidase assembly protein</fullName>
    </submittedName>
</protein>
<evidence type="ECO:0000256" key="3">
    <source>
        <dbReference type="ARBA" id="ARBA00022692"/>
    </source>
</evidence>
<dbReference type="Proteomes" id="UP001589716">
    <property type="component" value="Unassembled WGS sequence"/>
</dbReference>
<dbReference type="EMBL" id="JBHMCT010000019">
    <property type="protein sequence ID" value="MFB9557857.1"/>
    <property type="molecule type" value="Genomic_DNA"/>
</dbReference>
<evidence type="ECO:0000313" key="9">
    <source>
        <dbReference type="Proteomes" id="UP001589716"/>
    </source>
</evidence>
<feature type="transmembrane region" description="Helical" evidence="7">
    <location>
        <begin position="155"/>
        <end position="177"/>
    </location>
</feature>
<evidence type="ECO:0000256" key="5">
    <source>
        <dbReference type="ARBA" id="ARBA00023136"/>
    </source>
</evidence>
<gene>
    <name evidence="8" type="ORF">ACFFTP_27185</name>
</gene>
<feature type="transmembrane region" description="Helical" evidence="7">
    <location>
        <begin position="114"/>
        <end position="135"/>
    </location>
</feature>
<sequence>MIFAHVHPGQAAGPGPAGMMNAVVALTAALAYGAAAGRLRRRGDVWSRWRDTSFSAGSGALAWAAVGPLPGGPFTAHMVQHLIVGMAAPLLLVLARPLTLVLRALPPGAARRGLLALAHSGAVGLLLFPPLAALLDAGGLWLLYRTELFAALRHLPWLNALVHAHVLAAGLLFTFAVCQLDPVSRRWGLRVRGATLLATGAAHAVLAKSVYAAGPPGTAFTTADLHTGAQVMYYGGDLVEAALAVVLAGSWYAATGRARTRHRARRPAPEAAVSLPAPAQRRGVRWAQDTGFAGVEPVAHGPDDDASQPAGRGKPSRTSRTPGE</sequence>
<keyword evidence="3 7" id="KW-0812">Transmembrane</keyword>
<feature type="region of interest" description="Disordered" evidence="6">
    <location>
        <begin position="258"/>
        <end position="324"/>
    </location>
</feature>
<evidence type="ECO:0000256" key="4">
    <source>
        <dbReference type="ARBA" id="ARBA00022989"/>
    </source>
</evidence>
<evidence type="ECO:0000256" key="1">
    <source>
        <dbReference type="ARBA" id="ARBA00004651"/>
    </source>
</evidence>
<dbReference type="Pfam" id="PF09678">
    <property type="entry name" value="Caa3_CtaG"/>
    <property type="match status" value="1"/>
</dbReference>
<keyword evidence="2" id="KW-1003">Cell membrane</keyword>